<evidence type="ECO:0000256" key="3">
    <source>
        <dbReference type="ARBA" id="ARBA00022475"/>
    </source>
</evidence>
<dbReference type="Pfam" id="PF02472">
    <property type="entry name" value="ExbD"/>
    <property type="match status" value="1"/>
</dbReference>
<organism evidence="9 10">
    <name type="scientific">SAR324 cluster bacterium</name>
    <dbReference type="NCBI Taxonomy" id="2024889"/>
    <lineage>
        <taxon>Bacteria</taxon>
        <taxon>Deltaproteobacteria</taxon>
        <taxon>SAR324 cluster</taxon>
    </lineage>
</organism>
<evidence type="ECO:0000256" key="4">
    <source>
        <dbReference type="ARBA" id="ARBA00022692"/>
    </source>
</evidence>
<feature type="transmembrane region" description="Helical" evidence="8">
    <location>
        <begin position="20"/>
        <end position="38"/>
    </location>
</feature>
<evidence type="ECO:0000256" key="7">
    <source>
        <dbReference type="RuleBase" id="RU003879"/>
    </source>
</evidence>
<dbReference type="Proteomes" id="UP000226525">
    <property type="component" value="Unassembled WGS sequence"/>
</dbReference>
<proteinExistence type="inferred from homology"/>
<dbReference type="GO" id="GO:0005886">
    <property type="term" value="C:plasma membrane"/>
    <property type="evidence" value="ECO:0007669"/>
    <property type="project" value="UniProtKB-SubCell"/>
</dbReference>
<evidence type="ECO:0000256" key="6">
    <source>
        <dbReference type="ARBA" id="ARBA00023136"/>
    </source>
</evidence>
<dbReference type="InterPro" id="IPR003400">
    <property type="entry name" value="ExbD"/>
</dbReference>
<comment type="caution">
    <text evidence="9">The sequence shown here is derived from an EMBL/GenBank/DDBJ whole genome shotgun (WGS) entry which is preliminary data.</text>
</comment>
<evidence type="ECO:0000256" key="8">
    <source>
        <dbReference type="SAM" id="Phobius"/>
    </source>
</evidence>
<dbReference type="PANTHER" id="PTHR30558:SF7">
    <property type="entry name" value="TOL-PAL SYSTEM PROTEIN TOLR"/>
    <property type="match status" value="1"/>
</dbReference>
<evidence type="ECO:0000256" key="5">
    <source>
        <dbReference type="ARBA" id="ARBA00022989"/>
    </source>
</evidence>
<dbReference type="GO" id="GO:0022857">
    <property type="term" value="F:transmembrane transporter activity"/>
    <property type="evidence" value="ECO:0007669"/>
    <property type="project" value="InterPro"/>
</dbReference>
<comment type="subcellular location">
    <subcellularLocation>
        <location evidence="1">Cell membrane</location>
        <topology evidence="1">Single-pass membrane protein</topology>
    </subcellularLocation>
    <subcellularLocation>
        <location evidence="7">Cell membrane</location>
        <topology evidence="7">Single-pass type II membrane protein</topology>
    </subcellularLocation>
</comment>
<dbReference type="AlphaFoldDB" id="A0A2D6YMG6"/>
<keyword evidence="4 7" id="KW-0812">Transmembrane</keyword>
<comment type="similarity">
    <text evidence="2 7">Belongs to the ExbD/TolR family.</text>
</comment>
<evidence type="ECO:0000313" key="10">
    <source>
        <dbReference type="Proteomes" id="UP000226525"/>
    </source>
</evidence>
<evidence type="ECO:0000313" key="9">
    <source>
        <dbReference type="EMBL" id="MAH64344.1"/>
    </source>
</evidence>
<keyword evidence="7" id="KW-0813">Transport</keyword>
<keyword evidence="7" id="KW-0653">Protein transport</keyword>
<dbReference type="PANTHER" id="PTHR30558">
    <property type="entry name" value="EXBD MEMBRANE COMPONENT OF PMF-DRIVEN MACROMOLECULE IMPORT SYSTEM"/>
    <property type="match status" value="1"/>
</dbReference>
<accession>A0A2D6YMG6</accession>
<dbReference type="GO" id="GO:0015031">
    <property type="term" value="P:protein transport"/>
    <property type="evidence" value="ECO:0007669"/>
    <property type="project" value="UniProtKB-KW"/>
</dbReference>
<reference evidence="10" key="1">
    <citation type="submission" date="2017-09" db="EMBL/GenBank/DDBJ databases">
        <title>The Reconstruction of 2,631 Draft Metagenome-Assembled Genomes from the Global Oceans.</title>
        <authorList>
            <person name="Tully B.J."/>
            <person name="Graham E.D."/>
            <person name="Heidelberg J.F."/>
        </authorList>
    </citation>
    <scope>NUCLEOTIDE SEQUENCE [LARGE SCALE GENOMIC DNA]</scope>
</reference>
<gene>
    <name evidence="9" type="ORF">CMN54_13045</name>
</gene>
<keyword evidence="5 8" id="KW-1133">Transmembrane helix</keyword>
<keyword evidence="3" id="KW-1003">Cell membrane</keyword>
<keyword evidence="6 8" id="KW-0472">Membrane</keyword>
<protein>
    <submittedName>
        <fullName evidence="9">Biopolymer transporter ExbD</fullName>
    </submittedName>
</protein>
<evidence type="ECO:0000256" key="1">
    <source>
        <dbReference type="ARBA" id="ARBA00004162"/>
    </source>
</evidence>
<evidence type="ECO:0000256" key="2">
    <source>
        <dbReference type="ARBA" id="ARBA00005811"/>
    </source>
</evidence>
<dbReference type="EMBL" id="NZEX01000156">
    <property type="protein sequence ID" value="MAH64344.1"/>
    <property type="molecule type" value="Genomic_DNA"/>
</dbReference>
<name>A0A2D6YMG6_9DELT</name>
<sequence length="143" mass="16097">MSSWHSQENDSISDINMTPFVDVLLVLLVIFMVTAPIINQAIQIELPKDSYKDDQAQELDPLRVVINSDKEIFVGDSKIGDLNRKDWVEGFQTKVGAWKQGSGPWFADVEADENVAYGVLIPIIARLKEMEVNLNLVIQPELN</sequence>